<comment type="caution">
    <text evidence="2">The sequence shown here is derived from an EMBL/GenBank/DDBJ whole genome shotgun (WGS) entry which is preliminary data.</text>
</comment>
<proteinExistence type="predicted"/>
<evidence type="ECO:0000313" key="2">
    <source>
        <dbReference type="EMBL" id="PKD42775.1"/>
    </source>
</evidence>
<dbReference type="Proteomes" id="UP000233398">
    <property type="component" value="Unassembled WGS sequence"/>
</dbReference>
<name>A0A2N0VF21_9BACT</name>
<dbReference type="AlphaFoldDB" id="A0A2N0VF21"/>
<dbReference type="EMBL" id="PISP01000005">
    <property type="protein sequence ID" value="PKD42775.1"/>
    <property type="molecule type" value="Genomic_DNA"/>
</dbReference>
<gene>
    <name evidence="2" type="ORF">CWD77_13050</name>
</gene>
<sequence length="296" mass="33282">MEHFSAGDDLIRKLTSNYFDMVLKKILFASLFFAGIVTLFAGCQDSISGFEEEPPQLPPTESMDMSFSTFDTEEAQLTSSSDFEAENEHFSHFSNAAIRAFVMKTVVDLNLAIPKVLLTAATQADPEFSEDNEWVWSYSSSHQNQNMEVRLAASEQSDGQVVWDFYVTNSALGLDNYLLFTGITSPENRIGTWTYYRLLGENDGEPVSELSWNITDENQANLQLEVLSNRNGNLGDTINFEKDGHIKSAIYFNAEEDSTVEIEWNSDTNEGYLIAPDYNNGEKACWDSNFENTECG</sequence>
<keyword evidence="1" id="KW-0812">Transmembrane</keyword>
<keyword evidence="1" id="KW-1133">Transmembrane helix</keyword>
<feature type="transmembrane region" description="Helical" evidence="1">
    <location>
        <begin position="22"/>
        <end position="42"/>
    </location>
</feature>
<keyword evidence="1" id="KW-0472">Membrane</keyword>
<accession>A0A2N0VF21</accession>
<evidence type="ECO:0000313" key="3">
    <source>
        <dbReference type="Proteomes" id="UP000233398"/>
    </source>
</evidence>
<organism evidence="2 3">
    <name type="scientific">Rhodohalobacter barkolensis</name>
    <dbReference type="NCBI Taxonomy" id="2053187"/>
    <lineage>
        <taxon>Bacteria</taxon>
        <taxon>Pseudomonadati</taxon>
        <taxon>Balneolota</taxon>
        <taxon>Balneolia</taxon>
        <taxon>Balneolales</taxon>
        <taxon>Balneolaceae</taxon>
        <taxon>Rhodohalobacter</taxon>
    </lineage>
</organism>
<keyword evidence="3" id="KW-1185">Reference proteome</keyword>
<evidence type="ECO:0000256" key="1">
    <source>
        <dbReference type="SAM" id="Phobius"/>
    </source>
</evidence>
<protein>
    <submittedName>
        <fullName evidence="2">Uncharacterized protein</fullName>
    </submittedName>
</protein>
<reference evidence="2 3" key="1">
    <citation type="submission" date="2017-11" db="EMBL/GenBank/DDBJ databases">
        <title>Rhodohalobacter 15182 sp. nov., isolated from a salt lake.</title>
        <authorList>
            <person name="Han S."/>
        </authorList>
    </citation>
    <scope>NUCLEOTIDE SEQUENCE [LARGE SCALE GENOMIC DNA]</scope>
    <source>
        <strain evidence="2 3">15182</strain>
    </source>
</reference>